<dbReference type="SUPFAM" id="SSF54975">
    <property type="entry name" value="Acylphosphatase/BLUF domain-like"/>
    <property type="match status" value="1"/>
</dbReference>
<evidence type="ECO:0000313" key="2">
    <source>
        <dbReference type="EMBL" id="MBT9312923.1"/>
    </source>
</evidence>
<dbReference type="InterPro" id="IPR036046">
    <property type="entry name" value="Acylphosphatase-like_dom_sf"/>
</dbReference>
<dbReference type="RefSeq" id="WP_215618825.1">
    <property type="nucleotide sequence ID" value="NZ_JADOER010000011.1"/>
</dbReference>
<gene>
    <name evidence="2" type="ORF">IXB28_11945</name>
</gene>
<sequence length="146" mass="16110">MNNQIFSIAYFSKSSIKGSINDVAREIESILTLARSNNKEQGITGALLYSGGYFSQVIEGPMDAVEDLFETIQNDPRHTDVSVLHFNPIPNRSFSDWSMALAGIEDTLFASIDAILKSPDELESEQAGTALINVLYDLVKRHEGQV</sequence>
<dbReference type="Pfam" id="PF04940">
    <property type="entry name" value="BLUF"/>
    <property type="match status" value="1"/>
</dbReference>
<accession>A0ABS5Y512</accession>
<dbReference type="InterPro" id="IPR007024">
    <property type="entry name" value="BLUF_domain"/>
</dbReference>
<dbReference type="PROSITE" id="PS50925">
    <property type="entry name" value="BLUF"/>
    <property type="match status" value="1"/>
</dbReference>
<dbReference type="SMART" id="SM01034">
    <property type="entry name" value="BLUF"/>
    <property type="match status" value="1"/>
</dbReference>
<evidence type="ECO:0000259" key="1">
    <source>
        <dbReference type="PROSITE" id="PS50925"/>
    </source>
</evidence>
<name>A0ABS5Y512_9CYAN</name>
<dbReference type="EMBL" id="JADOER010000011">
    <property type="protein sequence ID" value="MBT9312923.1"/>
    <property type="molecule type" value="Genomic_DNA"/>
</dbReference>
<dbReference type="Gene3D" id="3.30.70.100">
    <property type="match status" value="1"/>
</dbReference>
<feature type="domain" description="BLUF" evidence="1">
    <location>
        <begin position="5"/>
        <end position="100"/>
    </location>
</feature>
<proteinExistence type="predicted"/>
<reference evidence="2 3" key="1">
    <citation type="journal article" date="2021" name="Mar. Drugs">
        <title>Genome Reduction and Secondary Metabolism of the Marine Sponge-Associated Cyanobacterium Leptothoe.</title>
        <authorList>
            <person name="Konstantinou D."/>
            <person name="Popin R.V."/>
            <person name="Fewer D.P."/>
            <person name="Sivonen K."/>
            <person name="Gkelis S."/>
        </authorList>
    </citation>
    <scope>NUCLEOTIDE SEQUENCE [LARGE SCALE GENOMIC DNA]</scope>
    <source>
        <strain evidence="2 3">TAU-MAC 1615</strain>
    </source>
</reference>
<comment type="caution">
    <text evidence="2">The sequence shown here is derived from an EMBL/GenBank/DDBJ whole genome shotgun (WGS) entry which is preliminary data.</text>
</comment>
<dbReference type="Proteomes" id="UP001196661">
    <property type="component" value="Unassembled WGS sequence"/>
</dbReference>
<organism evidence="2 3">
    <name type="scientific">Leptothoe kymatousa TAU-MAC 1615</name>
    <dbReference type="NCBI Taxonomy" id="2364775"/>
    <lineage>
        <taxon>Bacteria</taxon>
        <taxon>Bacillati</taxon>
        <taxon>Cyanobacteriota</taxon>
        <taxon>Cyanophyceae</taxon>
        <taxon>Nodosilineales</taxon>
        <taxon>Cymatolegaceae</taxon>
        <taxon>Leptothoe</taxon>
        <taxon>Leptothoe kymatousa</taxon>
    </lineage>
</organism>
<evidence type="ECO:0000313" key="3">
    <source>
        <dbReference type="Proteomes" id="UP001196661"/>
    </source>
</evidence>
<keyword evidence="3" id="KW-1185">Reference proteome</keyword>
<protein>
    <submittedName>
        <fullName evidence="2">BLUF domain-containing protein</fullName>
    </submittedName>
</protein>